<protein>
    <submittedName>
        <fullName evidence="2">Uncharacterized protein</fullName>
    </submittedName>
</protein>
<proteinExistence type="predicted"/>
<organism evidence="2 3">
    <name type="scientific">Tagetes erecta</name>
    <name type="common">African marigold</name>
    <dbReference type="NCBI Taxonomy" id="13708"/>
    <lineage>
        <taxon>Eukaryota</taxon>
        <taxon>Viridiplantae</taxon>
        <taxon>Streptophyta</taxon>
        <taxon>Embryophyta</taxon>
        <taxon>Tracheophyta</taxon>
        <taxon>Spermatophyta</taxon>
        <taxon>Magnoliopsida</taxon>
        <taxon>eudicotyledons</taxon>
        <taxon>Gunneridae</taxon>
        <taxon>Pentapetalae</taxon>
        <taxon>asterids</taxon>
        <taxon>campanulids</taxon>
        <taxon>Asterales</taxon>
        <taxon>Asteraceae</taxon>
        <taxon>Asteroideae</taxon>
        <taxon>Heliantheae alliance</taxon>
        <taxon>Tageteae</taxon>
        <taxon>Tagetes</taxon>
    </lineage>
</organism>
<name>A0AAD8L6Z3_TARER</name>
<feature type="region of interest" description="Disordered" evidence="1">
    <location>
        <begin position="45"/>
        <end position="69"/>
    </location>
</feature>
<gene>
    <name evidence="2" type="ORF">QVD17_01085</name>
</gene>
<evidence type="ECO:0000313" key="3">
    <source>
        <dbReference type="Proteomes" id="UP001229421"/>
    </source>
</evidence>
<keyword evidence="3" id="KW-1185">Reference proteome</keyword>
<sequence length="69" mass="7866">MWHFAWIQKSNMKQSNVNLNNVLVNNVTPAPTHEVTVKEEIPVNVQQQKDVKGEGKEKPEISELPLDDT</sequence>
<evidence type="ECO:0000313" key="2">
    <source>
        <dbReference type="EMBL" id="KAK1435324.1"/>
    </source>
</evidence>
<accession>A0AAD8L6Z3</accession>
<dbReference type="AlphaFoldDB" id="A0AAD8L6Z3"/>
<dbReference type="EMBL" id="JAUHHV010000001">
    <property type="protein sequence ID" value="KAK1435324.1"/>
    <property type="molecule type" value="Genomic_DNA"/>
</dbReference>
<comment type="caution">
    <text evidence="2">The sequence shown here is derived from an EMBL/GenBank/DDBJ whole genome shotgun (WGS) entry which is preliminary data.</text>
</comment>
<reference evidence="2" key="1">
    <citation type="journal article" date="2023" name="bioRxiv">
        <title>Improved chromosome-level genome assembly for marigold (Tagetes erecta).</title>
        <authorList>
            <person name="Jiang F."/>
            <person name="Yuan L."/>
            <person name="Wang S."/>
            <person name="Wang H."/>
            <person name="Xu D."/>
            <person name="Wang A."/>
            <person name="Fan W."/>
        </authorList>
    </citation>
    <scope>NUCLEOTIDE SEQUENCE</scope>
    <source>
        <strain evidence="2">WSJ</strain>
        <tissue evidence="2">Leaf</tissue>
    </source>
</reference>
<feature type="compositionally biased region" description="Basic and acidic residues" evidence="1">
    <location>
        <begin position="49"/>
        <end position="61"/>
    </location>
</feature>
<evidence type="ECO:0000256" key="1">
    <source>
        <dbReference type="SAM" id="MobiDB-lite"/>
    </source>
</evidence>
<dbReference type="Proteomes" id="UP001229421">
    <property type="component" value="Unassembled WGS sequence"/>
</dbReference>